<feature type="transmembrane region" description="Helical" evidence="9">
    <location>
        <begin position="113"/>
        <end position="138"/>
    </location>
</feature>
<dbReference type="InterPro" id="IPR013057">
    <property type="entry name" value="AA_transpt_TM"/>
</dbReference>
<dbReference type="GO" id="GO:0016020">
    <property type="term" value="C:membrane"/>
    <property type="evidence" value="ECO:0007669"/>
    <property type="project" value="UniProtKB-SubCell"/>
</dbReference>
<feature type="transmembrane region" description="Helical" evidence="9">
    <location>
        <begin position="7"/>
        <end position="26"/>
    </location>
</feature>
<evidence type="ECO:0000256" key="4">
    <source>
        <dbReference type="ARBA" id="ARBA00022692"/>
    </source>
</evidence>
<evidence type="ECO:0000313" key="12">
    <source>
        <dbReference type="Proteomes" id="UP000261520"/>
    </source>
</evidence>
<feature type="domain" description="Amino acid transporter transmembrane" evidence="10">
    <location>
        <begin position="2"/>
        <end position="377"/>
    </location>
</feature>
<dbReference type="Proteomes" id="UP000261520">
    <property type="component" value="Unplaced"/>
</dbReference>
<keyword evidence="5" id="KW-0029">Amino-acid transport</keyword>
<feature type="region of interest" description="Disordered" evidence="8">
    <location>
        <begin position="459"/>
        <end position="511"/>
    </location>
</feature>
<feature type="transmembrane region" description="Helical" evidence="9">
    <location>
        <begin position="150"/>
        <end position="170"/>
    </location>
</feature>
<proteinExistence type="inferred from homology"/>
<feature type="transmembrane region" description="Helical" evidence="9">
    <location>
        <begin position="80"/>
        <end position="101"/>
    </location>
</feature>
<dbReference type="Pfam" id="PF01490">
    <property type="entry name" value="Aa_trans"/>
    <property type="match status" value="1"/>
</dbReference>
<feature type="compositionally biased region" description="Basic and acidic residues" evidence="8">
    <location>
        <begin position="480"/>
        <end position="511"/>
    </location>
</feature>
<feature type="compositionally biased region" description="Pro residues" evidence="8">
    <location>
        <begin position="406"/>
        <end position="420"/>
    </location>
</feature>
<feature type="transmembrane region" description="Helical" evidence="9">
    <location>
        <begin position="375"/>
        <end position="394"/>
    </location>
</feature>
<evidence type="ECO:0000313" key="11">
    <source>
        <dbReference type="Ensembl" id="ENSPMGP00000004917.1"/>
    </source>
</evidence>
<keyword evidence="6 9" id="KW-1133">Transmembrane helix</keyword>
<accession>A0A3B3ZJX1</accession>
<evidence type="ECO:0000256" key="7">
    <source>
        <dbReference type="ARBA" id="ARBA00023136"/>
    </source>
</evidence>
<evidence type="ECO:0000256" key="3">
    <source>
        <dbReference type="ARBA" id="ARBA00022448"/>
    </source>
</evidence>
<feature type="transmembrane region" description="Helical" evidence="9">
    <location>
        <begin position="32"/>
        <end position="55"/>
    </location>
</feature>
<protein>
    <recommendedName>
        <fullName evidence="10">Amino acid transporter transmembrane domain-containing protein</fullName>
    </recommendedName>
</protein>
<evidence type="ECO:0000256" key="1">
    <source>
        <dbReference type="ARBA" id="ARBA00004141"/>
    </source>
</evidence>
<feature type="transmembrane region" description="Helical" evidence="9">
    <location>
        <begin position="269"/>
        <end position="287"/>
    </location>
</feature>
<feature type="transmembrane region" description="Helical" evidence="9">
    <location>
        <begin position="318"/>
        <end position="336"/>
    </location>
</feature>
<keyword evidence="4 9" id="KW-0812">Transmembrane</keyword>
<feature type="transmembrane region" description="Helical" evidence="9">
    <location>
        <begin position="342"/>
        <end position="363"/>
    </location>
</feature>
<sequence length="611" mass="67994">MTASNWGLIMNVVNSIVGVSVLTMPFCFKQCGIVLGTLLLFFCSWMTHQSCMFLVHTASNTKRRTYAGLAFHAYGKAGKALVETSMIGLMLGTCIAFYVVIADLGSNFFAQLLGLQVTFSFRVVLLIAVSLFIVLPLSLQRNMMSSIQSFSAMALIFYTLFMFTMVLSSFKHELLSGWWLGRVNVMRWEGVFRCIPICGMAFACQSQVLPTYDSLDEPSVKRMSTIFTSSLKVVTIFYITVGFFGYVSFTDSIAGNVLMNFPSNLVTEMIRVGFMMSVAVGFPMMILPCRQAINTMVFEQQQKDGTFAAGGYMPPLRFKMITLCIVFGTMLGGILIPNVETILGLTGATMGSLICFICPALIYRKIQKNGIVAQLVLVVGLCILLLSTFTTLSISSSSPGTKVQVHPPPAPGRNNPPLPDLPVRHGKDHMGAVVVPEAEAHRHEPPIPHDAVQVDVRKNQEELQEEKEQQPGGESQKQLKPPEEIQDKKEEKENEEKPAEVVIKEDLGGGEQHINEILEKRDGDTKQDVSQFEEDMRQDTVKEAVAEKTNVANPAPVAQVDKAEPAVKSKYSLPCEEIERRYFLKYKIRWFVISFTRLWRRTPCRCCCPGS</sequence>
<keyword evidence="12" id="KW-1185">Reference proteome</keyword>
<dbReference type="PANTHER" id="PTHR22950">
    <property type="entry name" value="AMINO ACID TRANSPORTER"/>
    <property type="match status" value="1"/>
</dbReference>
<evidence type="ECO:0000256" key="8">
    <source>
        <dbReference type="SAM" id="MobiDB-lite"/>
    </source>
</evidence>
<dbReference type="Ensembl" id="ENSPMGT00000005216.1">
    <property type="protein sequence ID" value="ENSPMGP00000004917.1"/>
    <property type="gene ID" value="ENSPMGG00000004148.1"/>
</dbReference>
<organism evidence="11 12">
    <name type="scientific">Periophthalmus magnuspinnatus</name>
    <dbReference type="NCBI Taxonomy" id="409849"/>
    <lineage>
        <taxon>Eukaryota</taxon>
        <taxon>Metazoa</taxon>
        <taxon>Chordata</taxon>
        <taxon>Craniata</taxon>
        <taxon>Vertebrata</taxon>
        <taxon>Euteleostomi</taxon>
        <taxon>Actinopterygii</taxon>
        <taxon>Neopterygii</taxon>
        <taxon>Teleostei</taxon>
        <taxon>Neoteleostei</taxon>
        <taxon>Acanthomorphata</taxon>
        <taxon>Gobiaria</taxon>
        <taxon>Gobiiformes</taxon>
        <taxon>Gobioidei</taxon>
        <taxon>Gobiidae</taxon>
        <taxon>Oxudercinae</taxon>
        <taxon>Periophthalmus</taxon>
    </lineage>
</organism>
<name>A0A3B3ZJX1_9GOBI</name>
<dbReference type="AlphaFoldDB" id="A0A3B3ZJX1"/>
<evidence type="ECO:0000259" key="10">
    <source>
        <dbReference type="Pfam" id="PF01490"/>
    </source>
</evidence>
<keyword evidence="7 9" id="KW-0472">Membrane</keyword>
<feature type="compositionally biased region" description="Basic and acidic residues" evidence="8">
    <location>
        <begin position="459"/>
        <end position="469"/>
    </location>
</feature>
<comment type="subcellular location">
    <subcellularLocation>
        <location evidence="1">Membrane</location>
        <topology evidence="1">Multi-pass membrane protein</topology>
    </subcellularLocation>
</comment>
<keyword evidence="3" id="KW-0813">Transport</keyword>
<feature type="transmembrane region" description="Helical" evidence="9">
    <location>
        <begin position="230"/>
        <end position="249"/>
    </location>
</feature>
<dbReference type="STRING" id="409849.ENSPMGP00000004917"/>
<dbReference type="GO" id="GO:0015179">
    <property type="term" value="F:L-amino acid transmembrane transporter activity"/>
    <property type="evidence" value="ECO:0007669"/>
    <property type="project" value="TreeGrafter"/>
</dbReference>
<reference evidence="11" key="2">
    <citation type="submission" date="2025-09" db="UniProtKB">
        <authorList>
            <consortium name="Ensembl"/>
        </authorList>
    </citation>
    <scope>IDENTIFICATION</scope>
</reference>
<evidence type="ECO:0000256" key="6">
    <source>
        <dbReference type="ARBA" id="ARBA00022989"/>
    </source>
</evidence>
<evidence type="ECO:0000256" key="9">
    <source>
        <dbReference type="SAM" id="Phobius"/>
    </source>
</evidence>
<reference evidence="11" key="1">
    <citation type="submission" date="2025-08" db="UniProtKB">
        <authorList>
            <consortium name="Ensembl"/>
        </authorList>
    </citation>
    <scope>IDENTIFICATION</scope>
</reference>
<dbReference type="PANTHER" id="PTHR22950:SF646">
    <property type="entry name" value="SODIUM-COUPLED NEUTRAL AMINO ACID TRANSPORTER 10-RELATED"/>
    <property type="match status" value="1"/>
</dbReference>
<comment type="similarity">
    <text evidence="2">Belongs to the amino acid/polyamine transporter 2 family.</text>
</comment>
<feature type="region of interest" description="Disordered" evidence="8">
    <location>
        <begin position="394"/>
        <end position="426"/>
    </location>
</feature>
<feature type="transmembrane region" description="Helical" evidence="9">
    <location>
        <begin position="190"/>
        <end position="209"/>
    </location>
</feature>
<evidence type="ECO:0000256" key="2">
    <source>
        <dbReference type="ARBA" id="ARBA00008066"/>
    </source>
</evidence>
<evidence type="ECO:0000256" key="5">
    <source>
        <dbReference type="ARBA" id="ARBA00022970"/>
    </source>
</evidence>